<feature type="region of interest" description="Disordered" evidence="1">
    <location>
        <begin position="162"/>
        <end position="197"/>
    </location>
</feature>
<dbReference type="EMBL" id="QEKQ01000004">
    <property type="protein sequence ID" value="PVY76873.1"/>
    <property type="molecule type" value="Genomic_DNA"/>
</dbReference>
<evidence type="ECO:0000313" key="3">
    <source>
        <dbReference type="Proteomes" id="UP000245887"/>
    </source>
</evidence>
<evidence type="ECO:0000313" key="2">
    <source>
        <dbReference type="EMBL" id="PVY76873.1"/>
    </source>
</evidence>
<comment type="caution">
    <text evidence="2">The sequence shown here is derived from an EMBL/GenBank/DDBJ whole genome shotgun (WGS) entry which is preliminary data.</text>
</comment>
<sequence length="197" mass="21751">MDLSQLISFEGGRFLHVRLDQIEPVQGLPPSTIEALTAPVPALKSDGVLTSDAIRVGTILHPPLLWQPKLHEKRFLVIANLRTVEIARQLPAASRIPALVLSERLNQTSREQLLRISTFISTVWWGLDLSAANDSVLQQVQQLSTEQLNAIAPELTSRSGRERALGLNRRRRPADRRFARSPTSQQSLGLFAGGGDV</sequence>
<gene>
    <name evidence="2" type="ORF">C8D92_104104</name>
</gene>
<dbReference type="AlphaFoldDB" id="A0A2U1CXK0"/>
<evidence type="ECO:0000256" key="1">
    <source>
        <dbReference type="SAM" id="MobiDB-lite"/>
    </source>
</evidence>
<protein>
    <submittedName>
        <fullName evidence="2">Uncharacterized protein</fullName>
    </submittedName>
</protein>
<dbReference type="Proteomes" id="UP000245887">
    <property type="component" value="Unassembled WGS sequence"/>
</dbReference>
<accession>A0A2U1CXK0</accession>
<proteinExistence type="predicted"/>
<dbReference type="RefSeq" id="WP_116918929.1">
    <property type="nucleotide sequence ID" value="NZ_QEKQ01000004.1"/>
</dbReference>
<organism evidence="2 3">
    <name type="scientific">Tamilnaduibacter salinus</name>
    <dbReference type="NCBI Taxonomy" id="1484056"/>
    <lineage>
        <taxon>Bacteria</taxon>
        <taxon>Pseudomonadati</taxon>
        <taxon>Pseudomonadota</taxon>
        <taxon>Gammaproteobacteria</taxon>
        <taxon>Pseudomonadales</taxon>
        <taxon>Marinobacteraceae</taxon>
        <taxon>Tamilnaduibacter</taxon>
    </lineage>
</organism>
<reference evidence="2 3" key="1">
    <citation type="submission" date="2018-04" db="EMBL/GenBank/DDBJ databases">
        <title>Genomic Encyclopedia of Type Strains, Phase IV (KMG-IV): sequencing the most valuable type-strain genomes for metagenomic binning, comparative biology and taxonomic classification.</title>
        <authorList>
            <person name="Goeker M."/>
        </authorList>
    </citation>
    <scope>NUCLEOTIDE SEQUENCE [LARGE SCALE GENOMIC DNA]</scope>
    <source>
        <strain evidence="2 3">DSM 28688</strain>
    </source>
</reference>
<name>A0A2U1CXK0_9GAMM</name>